<dbReference type="Proteomes" id="UP000321393">
    <property type="component" value="Unassembled WGS sequence"/>
</dbReference>
<dbReference type="AlphaFoldDB" id="A0A5A7TGP8"/>
<evidence type="ECO:0000313" key="4">
    <source>
        <dbReference type="Proteomes" id="UP000321947"/>
    </source>
</evidence>
<evidence type="ECO:0000313" key="3">
    <source>
        <dbReference type="Proteomes" id="UP000321393"/>
    </source>
</evidence>
<dbReference type="EMBL" id="SSTD01013776">
    <property type="protein sequence ID" value="TYK05647.1"/>
    <property type="molecule type" value="Genomic_DNA"/>
</dbReference>
<protein>
    <submittedName>
        <fullName evidence="1">Retrotransposon protein</fullName>
    </submittedName>
</protein>
<gene>
    <name evidence="2" type="ORF">E5676_scaffold98G001090</name>
    <name evidence="1" type="ORF">E6C27_scaffold262G001820</name>
</gene>
<reference evidence="3 4" key="1">
    <citation type="submission" date="2019-08" db="EMBL/GenBank/DDBJ databases">
        <title>Draft genome sequences of two oriental melons (Cucumis melo L. var makuwa).</title>
        <authorList>
            <person name="Kwon S.-Y."/>
        </authorList>
    </citation>
    <scope>NUCLEOTIDE SEQUENCE [LARGE SCALE GENOMIC DNA]</scope>
    <source>
        <strain evidence="4">cv. Chang Bougi</strain>
        <strain evidence="3">cv. SW 3</strain>
        <tissue evidence="1">Leaf</tissue>
    </source>
</reference>
<proteinExistence type="predicted"/>
<name>A0A5A7TGP8_CUCMM</name>
<dbReference type="OrthoDB" id="1194039at2759"/>
<evidence type="ECO:0000313" key="2">
    <source>
        <dbReference type="EMBL" id="TYK05647.1"/>
    </source>
</evidence>
<evidence type="ECO:0000313" key="1">
    <source>
        <dbReference type="EMBL" id="KAA0040605.1"/>
    </source>
</evidence>
<sequence length="165" mass="19142">MIVVTINFEGLAMNWYRAQEERERFTNWLNLKERLLAEVEFCEPVGLAQMMRLAQRVENREIIRNEANLKGYAGASNTTFPMRTITSRGLTAGAGENKKEGPSKQLFDAEFQARKEKGLCFHCNEKYSFDHKHKAKEQRELRMFVATTNDGEMEIIEEAESERKS</sequence>
<organism evidence="1 3">
    <name type="scientific">Cucumis melo var. makuwa</name>
    <name type="common">Oriental melon</name>
    <dbReference type="NCBI Taxonomy" id="1194695"/>
    <lineage>
        <taxon>Eukaryota</taxon>
        <taxon>Viridiplantae</taxon>
        <taxon>Streptophyta</taxon>
        <taxon>Embryophyta</taxon>
        <taxon>Tracheophyta</taxon>
        <taxon>Spermatophyta</taxon>
        <taxon>Magnoliopsida</taxon>
        <taxon>eudicotyledons</taxon>
        <taxon>Gunneridae</taxon>
        <taxon>Pentapetalae</taxon>
        <taxon>rosids</taxon>
        <taxon>fabids</taxon>
        <taxon>Cucurbitales</taxon>
        <taxon>Cucurbitaceae</taxon>
        <taxon>Benincaseae</taxon>
        <taxon>Cucumis</taxon>
    </lineage>
</organism>
<dbReference type="Proteomes" id="UP000321947">
    <property type="component" value="Unassembled WGS sequence"/>
</dbReference>
<comment type="caution">
    <text evidence="1">The sequence shown here is derived from an EMBL/GenBank/DDBJ whole genome shotgun (WGS) entry which is preliminary data.</text>
</comment>
<dbReference type="EMBL" id="SSTE01017321">
    <property type="protein sequence ID" value="KAA0040605.1"/>
    <property type="molecule type" value="Genomic_DNA"/>
</dbReference>
<accession>A0A5A7TGP8</accession>